<protein>
    <submittedName>
        <fullName evidence="7">Uncharacterized protein</fullName>
    </submittedName>
</protein>
<sequence length="262" mass="29558">MLHSKDIEERAHALYELQMPLAEHAWARVRESVVKDAATAEQPNTCNHFASCDDDYLPTFNQLHFMLVDTDDKGIERCTSRRVVAKAVEYELNVLILATGFLVVMGENVAPAELFSIPVAGRSGRHLKDKYRYPAWHRYATNGLPKLLYPGLGDGPGSLNLTVVFDLESRHITNVLKETVGRVSDPTQLVIERTKEAENAWVEQVESRTVWYSVLLACTLTYFNHEGAALVHVSSDLEKRRQAMRRILHGGGIAVYDRAIRE</sequence>
<dbReference type="InterPro" id="IPR036188">
    <property type="entry name" value="FAD/NAD-bd_sf"/>
</dbReference>
<comment type="similarity">
    <text evidence="2">Belongs to the FAD-binding monooxygenase family.</text>
</comment>
<comment type="caution">
    <text evidence="7">The sequence shown here is derived from an EMBL/GenBank/DDBJ whole genome shotgun (WGS) entry which is preliminary data.</text>
</comment>
<keyword evidence="6" id="KW-0560">Oxidoreductase</keyword>
<gene>
    <name evidence="7" type="ORF">GGP41_010228</name>
</gene>
<evidence type="ECO:0000256" key="6">
    <source>
        <dbReference type="ARBA" id="ARBA00023002"/>
    </source>
</evidence>
<dbReference type="GO" id="GO:0016491">
    <property type="term" value="F:oxidoreductase activity"/>
    <property type="evidence" value="ECO:0007669"/>
    <property type="project" value="UniProtKB-KW"/>
</dbReference>
<keyword evidence="3" id="KW-0285">Flavoprotein</keyword>
<evidence type="ECO:0000256" key="2">
    <source>
        <dbReference type="ARBA" id="ARBA00010139"/>
    </source>
</evidence>
<keyword evidence="4" id="KW-0274">FAD</keyword>
<dbReference type="InterPro" id="IPR050775">
    <property type="entry name" value="FAD-binding_Monooxygenases"/>
</dbReference>
<evidence type="ECO:0000313" key="7">
    <source>
        <dbReference type="EMBL" id="KAF5850594.1"/>
    </source>
</evidence>
<dbReference type="Proteomes" id="UP000624244">
    <property type="component" value="Unassembled WGS sequence"/>
</dbReference>
<dbReference type="PANTHER" id="PTHR43098:SF2">
    <property type="entry name" value="FAD-BINDING MONOOXYGENASE AUSB-RELATED"/>
    <property type="match status" value="1"/>
</dbReference>
<evidence type="ECO:0000256" key="5">
    <source>
        <dbReference type="ARBA" id="ARBA00022857"/>
    </source>
</evidence>
<dbReference type="AlphaFoldDB" id="A0A8H5ZLX8"/>
<dbReference type="PANTHER" id="PTHR43098">
    <property type="entry name" value="L-ORNITHINE N(5)-MONOOXYGENASE-RELATED"/>
    <property type="match status" value="1"/>
</dbReference>
<evidence type="ECO:0000256" key="1">
    <source>
        <dbReference type="ARBA" id="ARBA00001974"/>
    </source>
</evidence>
<name>A0A8H5ZLX8_COCSA</name>
<evidence type="ECO:0000256" key="4">
    <source>
        <dbReference type="ARBA" id="ARBA00022827"/>
    </source>
</evidence>
<dbReference type="EMBL" id="WNKQ01000006">
    <property type="protein sequence ID" value="KAF5850594.1"/>
    <property type="molecule type" value="Genomic_DNA"/>
</dbReference>
<evidence type="ECO:0000256" key="3">
    <source>
        <dbReference type="ARBA" id="ARBA00022630"/>
    </source>
</evidence>
<dbReference type="Gene3D" id="3.50.50.60">
    <property type="entry name" value="FAD/NAD(P)-binding domain"/>
    <property type="match status" value="1"/>
</dbReference>
<organism evidence="7 8">
    <name type="scientific">Cochliobolus sativus</name>
    <name type="common">Common root rot and spot blotch fungus</name>
    <name type="synonym">Bipolaris sorokiniana</name>
    <dbReference type="NCBI Taxonomy" id="45130"/>
    <lineage>
        <taxon>Eukaryota</taxon>
        <taxon>Fungi</taxon>
        <taxon>Dikarya</taxon>
        <taxon>Ascomycota</taxon>
        <taxon>Pezizomycotina</taxon>
        <taxon>Dothideomycetes</taxon>
        <taxon>Pleosporomycetidae</taxon>
        <taxon>Pleosporales</taxon>
        <taxon>Pleosporineae</taxon>
        <taxon>Pleosporaceae</taxon>
        <taxon>Bipolaris</taxon>
    </lineage>
</organism>
<accession>A0A8H5ZLX8</accession>
<reference evidence="7" key="1">
    <citation type="submission" date="2019-11" db="EMBL/GenBank/DDBJ databases">
        <title>Bipolaris sorokiniana Genome sequencing.</title>
        <authorList>
            <person name="Wang H."/>
        </authorList>
    </citation>
    <scope>NUCLEOTIDE SEQUENCE</scope>
</reference>
<comment type="cofactor">
    <cofactor evidence="1">
        <name>FAD</name>
        <dbReference type="ChEBI" id="CHEBI:57692"/>
    </cofactor>
</comment>
<proteinExistence type="inferred from homology"/>
<evidence type="ECO:0000313" key="8">
    <source>
        <dbReference type="Proteomes" id="UP000624244"/>
    </source>
</evidence>
<keyword evidence="5" id="KW-0521">NADP</keyword>